<dbReference type="EMBL" id="FLUM01000001">
    <property type="protein sequence ID" value="SBV90424.1"/>
    <property type="molecule type" value="Genomic_DNA"/>
</dbReference>
<reference evidence="1" key="1">
    <citation type="submission" date="2016-04" db="EMBL/GenBank/DDBJ databases">
        <authorList>
            <person name="Evans L.H."/>
            <person name="Alamgir A."/>
            <person name="Owens N."/>
            <person name="Weber N.D."/>
            <person name="Virtaneva K."/>
            <person name="Barbian K."/>
            <person name="Babar A."/>
            <person name="Rosenke K."/>
        </authorList>
    </citation>
    <scope>NUCLEOTIDE SEQUENCE</scope>
    <source>
        <strain evidence="1">86-1</strain>
    </source>
</reference>
<dbReference type="AlphaFoldDB" id="A0A212IT83"/>
<dbReference type="SUPFAM" id="SSF110849">
    <property type="entry name" value="ParB/Sulfiredoxin"/>
    <property type="match status" value="1"/>
</dbReference>
<proteinExistence type="predicted"/>
<organism evidence="1">
    <name type="scientific">uncultured Dysgonomonas sp</name>
    <dbReference type="NCBI Taxonomy" id="206096"/>
    <lineage>
        <taxon>Bacteria</taxon>
        <taxon>Pseudomonadati</taxon>
        <taxon>Bacteroidota</taxon>
        <taxon>Bacteroidia</taxon>
        <taxon>Bacteroidales</taxon>
        <taxon>Dysgonomonadaceae</taxon>
        <taxon>Dysgonomonas</taxon>
        <taxon>environmental samples</taxon>
    </lineage>
</organism>
<name>A0A212IT83_9BACT</name>
<accession>A0A212IT83</accession>
<sequence>MSMLSKGGKGYCIMCAEIIPQNIDDVFCDNCRSQYHYPINKGCYCHICGQKGLFSHFYPICMECKGLDREGLDAKSDIYRKWLAKYSLAPIDNLKPLWTCIPEKNDTVYNADIIKLIEVTNLGKSFDLNNIFKDDVRSNSRILNILERWNRKLYVDPPTIIRNNDSYIFKDGRHRTIAAYHLQIKTIPVFLKK</sequence>
<protein>
    <recommendedName>
        <fullName evidence="2">ParB/Sulfiredoxin domain-containing protein</fullName>
    </recommendedName>
</protein>
<gene>
    <name evidence="1" type="ORF">KL86DYS1_10056</name>
</gene>
<dbReference type="RefSeq" id="WP_135104136.1">
    <property type="nucleotide sequence ID" value="NZ_LT599032.1"/>
</dbReference>
<evidence type="ECO:0008006" key="2">
    <source>
        <dbReference type="Google" id="ProtNLM"/>
    </source>
</evidence>
<evidence type="ECO:0000313" key="1">
    <source>
        <dbReference type="EMBL" id="SBV90424.1"/>
    </source>
</evidence>
<dbReference type="InterPro" id="IPR036086">
    <property type="entry name" value="ParB/Sulfiredoxin_sf"/>
</dbReference>